<protein>
    <recommendedName>
        <fullName evidence="4">Ig-like domain-containing protein</fullName>
    </recommendedName>
</protein>
<evidence type="ECO:0008006" key="4">
    <source>
        <dbReference type="Google" id="ProtNLM"/>
    </source>
</evidence>
<dbReference type="EMBL" id="MU865641">
    <property type="protein sequence ID" value="KAK4220783.1"/>
    <property type="molecule type" value="Genomic_DNA"/>
</dbReference>
<comment type="caution">
    <text evidence="2">The sequence shown here is derived from an EMBL/GenBank/DDBJ whole genome shotgun (WGS) entry which is preliminary data.</text>
</comment>
<feature type="chain" id="PRO_5042918781" description="Ig-like domain-containing protein" evidence="1">
    <location>
        <begin position="24"/>
        <end position="494"/>
    </location>
</feature>
<keyword evidence="1" id="KW-0732">Signal</keyword>
<accession>A0AAN6YLW1</accession>
<evidence type="ECO:0000256" key="1">
    <source>
        <dbReference type="SAM" id="SignalP"/>
    </source>
</evidence>
<keyword evidence="3" id="KW-1185">Reference proteome</keyword>
<name>A0AAN6YLW1_9PEZI</name>
<dbReference type="Proteomes" id="UP001301958">
    <property type="component" value="Unassembled WGS sequence"/>
</dbReference>
<organism evidence="2 3">
    <name type="scientific">Podospora fimiseda</name>
    <dbReference type="NCBI Taxonomy" id="252190"/>
    <lineage>
        <taxon>Eukaryota</taxon>
        <taxon>Fungi</taxon>
        <taxon>Dikarya</taxon>
        <taxon>Ascomycota</taxon>
        <taxon>Pezizomycotina</taxon>
        <taxon>Sordariomycetes</taxon>
        <taxon>Sordariomycetidae</taxon>
        <taxon>Sordariales</taxon>
        <taxon>Podosporaceae</taxon>
        <taxon>Podospora</taxon>
    </lineage>
</organism>
<evidence type="ECO:0000313" key="2">
    <source>
        <dbReference type="EMBL" id="KAK4220783.1"/>
    </source>
</evidence>
<reference evidence="2" key="2">
    <citation type="submission" date="2023-05" db="EMBL/GenBank/DDBJ databases">
        <authorList>
            <consortium name="Lawrence Berkeley National Laboratory"/>
            <person name="Steindorff A."/>
            <person name="Hensen N."/>
            <person name="Bonometti L."/>
            <person name="Westerberg I."/>
            <person name="Brannstrom I.O."/>
            <person name="Guillou S."/>
            <person name="Cros-Aarteil S."/>
            <person name="Calhoun S."/>
            <person name="Haridas S."/>
            <person name="Kuo A."/>
            <person name="Mondo S."/>
            <person name="Pangilinan J."/>
            <person name="Riley R."/>
            <person name="Labutti K."/>
            <person name="Andreopoulos B."/>
            <person name="Lipzen A."/>
            <person name="Chen C."/>
            <person name="Yanf M."/>
            <person name="Daum C."/>
            <person name="Ng V."/>
            <person name="Clum A."/>
            <person name="Ohm R."/>
            <person name="Martin F."/>
            <person name="Silar P."/>
            <person name="Natvig D."/>
            <person name="Lalanne C."/>
            <person name="Gautier V."/>
            <person name="Ament-Velasquez S.L."/>
            <person name="Kruys A."/>
            <person name="Hutchinson M.I."/>
            <person name="Powell A.J."/>
            <person name="Barry K."/>
            <person name="Miller A.N."/>
            <person name="Grigoriev I.V."/>
            <person name="Debuchy R."/>
            <person name="Gladieux P."/>
            <person name="Thoren M.H."/>
            <person name="Johannesson H."/>
        </authorList>
    </citation>
    <scope>NUCLEOTIDE SEQUENCE</scope>
    <source>
        <strain evidence="2">CBS 990.96</strain>
    </source>
</reference>
<sequence>MAPAPKFLLSFVLLGLTDSFVQGQLTAGCTTNSFTIPSWLIQDFQAVSSANTTAVSFQTQNRATNASAELRCRFGGSNSTSEACTVRGSTLPLFASLQLEKTYARFALNETWSCSDLTPAKPITFTAVGDGALSINCTADASFGTETCKPTSRAPLLIKSALLSPVEINPTYVAGPVGHDTQGCSVNSSTPSWEVGASQLNLRTNNGKVQGGTGFIQIKNNILGYIATCNGNFATGSGFYLLQCSAQSISRPREKYHIQTVPEFNPETFTLSVNETWYLAITAHARSKLPITCEAFSDTTTFCTGDPHTFTGRLVSSFPLPPYSLKDPLPTAESCTISSVVSPSWWFSDLVTTTSGTGTGSVKFGIELATGNSSFTGFPSVIARGGVPIKLLMGGAQALEPVWYPCVFESIGELNLTPTACAFKYDSAERVLRLSADWKCGDLDAAHPVLFSGEVRWNVPELNCTTSGSRTTCATPQGKAWLATGTSSLYGVRR</sequence>
<evidence type="ECO:0000313" key="3">
    <source>
        <dbReference type="Proteomes" id="UP001301958"/>
    </source>
</evidence>
<dbReference type="PROSITE" id="PS51257">
    <property type="entry name" value="PROKAR_LIPOPROTEIN"/>
    <property type="match status" value="1"/>
</dbReference>
<reference evidence="2" key="1">
    <citation type="journal article" date="2023" name="Mol. Phylogenet. Evol.">
        <title>Genome-scale phylogeny and comparative genomics of the fungal order Sordariales.</title>
        <authorList>
            <person name="Hensen N."/>
            <person name="Bonometti L."/>
            <person name="Westerberg I."/>
            <person name="Brannstrom I.O."/>
            <person name="Guillou S."/>
            <person name="Cros-Aarteil S."/>
            <person name="Calhoun S."/>
            <person name="Haridas S."/>
            <person name="Kuo A."/>
            <person name="Mondo S."/>
            <person name="Pangilinan J."/>
            <person name="Riley R."/>
            <person name="LaButti K."/>
            <person name="Andreopoulos B."/>
            <person name="Lipzen A."/>
            <person name="Chen C."/>
            <person name="Yan M."/>
            <person name="Daum C."/>
            <person name="Ng V."/>
            <person name="Clum A."/>
            <person name="Steindorff A."/>
            <person name="Ohm R.A."/>
            <person name="Martin F."/>
            <person name="Silar P."/>
            <person name="Natvig D.O."/>
            <person name="Lalanne C."/>
            <person name="Gautier V."/>
            <person name="Ament-Velasquez S.L."/>
            <person name="Kruys A."/>
            <person name="Hutchinson M.I."/>
            <person name="Powell A.J."/>
            <person name="Barry K."/>
            <person name="Miller A.N."/>
            <person name="Grigoriev I.V."/>
            <person name="Debuchy R."/>
            <person name="Gladieux P."/>
            <person name="Hiltunen Thoren M."/>
            <person name="Johannesson H."/>
        </authorList>
    </citation>
    <scope>NUCLEOTIDE SEQUENCE</scope>
    <source>
        <strain evidence="2">CBS 990.96</strain>
    </source>
</reference>
<feature type="signal peptide" evidence="1">
    <location>
        <begin position="1"/>
        <end position="23"/>
    </location>
</feature>
<gene>
    <name evidence="2" type="ORF">QBC38DRAFT_513881</name>
</gene>
<proteinExistence type="predicted"/>
<dbReference type="AlphaFoldDB" id="A0AAN6YLW1"/>